<dbReference type="Pfam" id="PF00312">
    <property type="entry name" value="Ribosomal_S15"/>
    <property type="match status" value="1"/>
</dbReference>
<dbReference type="GO" id="GO:0022627">
    <property type="term" value="C:cytosolic small ribosomal subunit"/>
    <property type="evidence" value="ECO:0007669"/>
    <property type="project" value="TreeGrafter"/>
</dbReference>
<comment type="similarity">
    <text evidence="4 5">Belongs to the universal ribosomal protein uS15 family.</text>
</comment>
<dbReference type="PANTHER" id="PTHR23321">
    <property type="entry name" value="RIBOSOMAL PROTEIN S15, BACTERIAL AND ORGANELLAR"/>
    <property type="match status" value="1"/>
</dbReference>
<dbReference type="HAMAP" id="MF_01343_B">
    <property type="entry name" value="Ribosomal_uS15_B"/>
    <property type="match status" value="1"/>
</dbReference>
<comment type="caution">
    <text evidence="7">The sequence shown here is derived from an EMBL/GenBank/DDBJ whole genome shotgun (WGS) entry which is preliminary data.</text>
</comment>
<dbReference type="InterPro" id="IPR009068">
    <property type="entry name" value="uS15_NS1_RNA-bd_sf"/>
</dbReference>
<evidence type="ECO:0000256" key="2">
    <source>
        <dbReference type="ARBA" id="ARBA00023274"/>
    </source>
</evidence>
<comment type="function">
    <text evidence="4 6">One of the primary rRNA binding proteins, it binds directly to 16S rRNA where it helps nucleate assembly of the platform of the 30S subunit by binding and bridging several RNA helices of the 16S rRNA.</text>
</comment>
<keyword evidence="4 6" id="KW-0694">RNA-binding</keyword>
<gene>
    <name evidence="4" type="primary">rpsO</name>
    <name evidence="7" type="ORF">COS58_01505</name>
</gene>
<dbReference type="EMBL" id="PEVG01000017">
    <property type="protein sequence ID" value="PIU99606.1"/>
    <property type="molecule type" value="Genomic_DNA"/>
</dbReference>
<dbReference type="FunFam" id="1.10.287.10:FF:000002">
    <property type="entry name" value="30S ribosomal protein S15"/>
    <property type="match status" value="1"/>
</dbReference>
<dbReference type="Gene3D" id="1.10.287.10">
    <property type="entry name" value="S15/NS1, RNA-binding"/>
    <property type="match status" value="1"/>
</dbReference>
<keyword evidence="2 4" id="KW-0687">Ribonucleoprotein</keyword>
<keyword evidence="1 4" id="KW-0689">Ribosomal protein</keyword>
<dbReference type="SMART" id="SM01387">
    <property type="entry name" value="Ribosomal_S15"/>
    <property type="match status" value="1"/>
</dbReference>
<comment type="function">
    <text evidence="4">Forms an intersubunit bridge (bridge B4) with the 23S rRNA of the 50S subunit in the ribosome.</text>
</comment>
<evidence type="ECO:0000313" key="7">
    <source>
        <dbReference type="EMBL" id="PIU99606.1"/>
    </source>
</evidence>
<dbReference type="NCBIfam" id="TIGR00952">
    <property type="entry name" value="S15_bact"/>
    <property type="match status" value="1"/>
</dbReference>
<accession>A0A2M7B905</accession>
<dbReference type="Gene3D" id="6.10.250.3130">
    <property type="match status" value="1"/>
</dbReference>
<proteinExistence type="inferred from homology"/>
<dbReference type="Proteomes" id="UP000228561">
    <property type="component" value="Unassembled WGS sequence"/>
</dbReference>
<name>A0A2M7B905_9BACT</name>
<comment type="subunit">
    <text evidence="3 4">Part of the 30S ribosomal subunit. Forms a bridge to the 50S subunit in the 70S ribosome, contacting the 23S rRNA.</text>
</comment>
<dbReference type="CDD" id="cd00353">
    <property type="entry name" value="Ribosomal_S15p_S13e"/>
    <property type="match status" value="1"/>
</dbReference>
<dbReference type="GO" id="GO:0003735">
    <property type="term" value="F:structural constituent of ribosome"/>
    <property type="evidence" value="ECO:0007669"/>
    <property type="project" value="InterPro"/>
</dbReference>
<dbReference type="InterPro" id="IPR005290">
    <property type="entry name" value="Ribosomal_uS15_bac-type"/>
</dbReference>
<dbReference type="InterPro" id="IPR000589">
    <property type="entry name" value="Ribosomal_uS15"/>
</dbReference>
<dbReference type="PANTHER" id="PTHR23321:SF26">
    <property type="entry name" value="SMALL RIBOSOMAL SUBUNIT PROTEIN US15M"/>
    <property type="match status" value="1"/>
</dbReference>
<dbReference type="GO" id="GO:0019843">
    <property type="term" value="F:rRNA binding"/>
    <property type="evidence" value="ECO:0007669"/>
    <property type="project" value="UniProtKB-UniRule"/>
</dbReference>
<reference evidence="8" key="1">
    <citation type="submission" date="2017-09" db="EMBL/GenBank/DDBJ databases">
        <title>Depth-based differentiation of microbial function through sediment-hosted aquifers and enrichment of novel symbionts in the deep terrestrial subsurface.</title>
        <authorList>
            <person name="Probst A.J."/>
            <person name="Ladd B."/>
            <person name="Jarett J.K."/>
            <person name="Geller-Mcgrath D.E."/>
            <person name="Sieber C.M.K."/>
            <person name="Emerson J.B."/>
            <person name="Anantharaman K."/>
            <person name="Thomas B.C."/>
            <person name="Malmstrom R."/>
            <person name="Stieglmeier M."/>
            <person name="Klingl A."/>
            <person name="Woyke T."/>
            <person name="Ryan C.M."/>
            <person name="Banfield J.F."/>
        </authorList>
    </citation>
    <scope>NUCLEOTIDE SEQUENCE [LARGE SCALE GENOMIC DNA]</scope>
</reference>
<evidence type="ECO:0000256" key="1">
    <source>
        <dbReference type="ARBA" id="ARBA00022980"/>
    </source>
</evidence>
<organism evidence="7 8">
    <name type="scientific">Candidatus Tagabacteria bacterium CG03_land_8_20_14_0_80_41_22</name>
    <dbReference type="NCBI Taxonomy" id="1975020"/>
    <lineage>
        <taxon>Bacteria</taxon>
        <taxon>Candidatus Tagaibacteriota</taxon>
    </lineage>
</organism>
<evidence type="ECO:0000256" key="3">
    <source>
        <dbReference type="ARBA" id="ARBA00064542"/>
    </source>
</evidence>
<protein>
    <recommendedName>
        <fullName evidence="4">Small ribosomal subunit protein uS15</fullName>
    </recommendedName>
</protein>
<sequence>MLTLKTKKKIIEEYQVHKKDTGSPEVQIAVLTEQIKKLVNHLKKSPKDNLSRRGLLKMVSKRRTLLNYLQKCDEKRYESLTKKVGLKTKKKIKN</sequence>
<keyword evidence="4 6" id="KW-0699">rRNA-binding</keyword>
<dbReference type="GO" id="GO:0006412">
    <property type="term" value="P:translation"/>
    <property type="evidence" value="ECO:0007669"/>
    <property type="project" value="UniProtKB-UniRule"/>
</dbReference>
<evidence type="ECO:0000313" key="8">
    <source>
        <dbReference type="Proteomes" id="UP000228561"/>
    </source>
</evidence>
<dbReference type="AlphaFoldDB" id="A0A2M7B905"/>
<evidence type="ECO:0000256" key="5">
    <source>
        <dbReference type="RuleBase" id="RU003919"/>
    </source>
</evidence>
<evidence type="ECO:0000256" key="4">
    <source>
        <dbReference type="HAMAP-Rule" id="MF_01343"/>
    </source>
</evidence>
<evidence type="ECO:0000256" key="6">
    <source>
        <dbReference type="RuleBase" id="RU004524"/>
    </source>
</evidence>
<dbReference type="SUPFAM" id="SSF47060">
    <property type="entry name" value="S15/NS1 RNA-binding domain"/>
    <property type="match status" value="1"/>
</dbReference>
<dbReference type="PROSITE" id="PS00362">
    <property type="entry name" value="RIBOSOMAL_S15"/>
    <property type="match status" value="1"/>
</dbReference>